<keyword evidence="3" id="KW-1185">Reference proteome</keyword>
<evidence type="ECO:0000256" key="1">
    <source>
        <dbReference type="SAM" id="MobiDB-lite"/>
    </source>
</evidence>
<evidence type="ECO:0000313" key="2">
    <source>
        <dbReference type="EMBL" id="VDM20972.1"/>
    </source>
</evidence>
<proteinExistence type="predicted"/>
<evidence type="ECO:0000313" key="3">
    <source>
        <dbReference type="Proteomes" id="UP000274429"/>
    </source>
</evidence>
<dbReference type="WBParaSite" id="TTAC_0000273101-mRNA-1">
    <property type="protein sequence ID" value="TTAC_0000273101-mRNA-1"/>
    <property type="gene ID" value="TTAC_0000273101"/>
</dbReference>
<feature type="region of interest" description="Disordered" evidence="1">
    <location>
        <begin position="117"/>
        <end position="167"/>
    </location>
</feature>
<name>A0A0R3WPP1_HYDTA</name>
<dbReference type="AlphaFoldDB" id="A0A0R3WPP1"/>
<feature type="region of interest" description="Disordered" evidence="1">
    <location>
        <begin position="62"/>
        <end position="98"/>
    </location>
</feature>
<dbReference type="EMBL" id="UYWX01001425">
    <property type="protein sequence ID" value="VDM20972.1"/>
    <property type="molecule type" value="Genomic_DNA"/>
</dbReference>
<protein>
    <submittedName>
        <fullName evidence="4">WWE domain-containing protein</fullName>
    </submittedName>
</protein>
<evidence type="ECO:0000313" key="4">
    <source>
        <dbReference type="WBParaSite" id="TTAC_0000273101-mRNA-1"/>
    </source>
</evidence>
<accession>A0A0R3WPP1</accession>
<dbReference type="Proteomes" id="UP000274429">
    <property type="component" value="Unassembled WGS sequence"/>
</dbReference>
<reference evidence="2 3" key="2">
    <citation type="submission" date="2018-11" db="EMBL/GenBank/DDBJ databases">
        <authorList>
            <consortium name="Pathogen Informatics"/>
        </authorList>
    </citation>
    <scope>NUCLEOTIDE SEQUENCE [LARGE SCALE GENOMIC DNA]</scope>
</reference>
<feature type="compositionally biased region" description="Basic and acidic residues" evidence="1">
    <location>
        <begin position="147"/>
        <end position="167"/>
    </location>
</feature>
<feature type="compositionally biased region" description="Low complexity" evidence="1">
    <location>
        <begin position="79"/>
        <end position="89"/>
    </location>
</feature>
<organism evidence="4">
    <name type="scientific">Hydatigena taeniaeformis</name>
    <name type="common">Feline tapeworm</name>
    <name type="synonym">Taenia taeniaeformis</name>
    <dbReference type="NCBI Taxonomy" id="6205"/>
    <lineage>
        <taxon>Eukaryota</taxon>
        <taxon>Metazoa</taxon>
        <taxon>Spiralia</taxon>
        <taxon>Lophotrochozoa</taxon>
        <taxon>Platyhelminthes</taxon>
        <taxon>Cestoda</taxon>
        <taxon>Eucestoda</taxon>
        <taxon>Cyclophyllidea</taxon>
        <taxon>Taeniidae</taxon>
        <taxon>Hydatigera</taxon>
    </lineage>
</organism>
<gene>
    <name evidence="2" type="ORF">TTAC_LOCUS2716</name>
</gene>
<feature type="compositionally biased region" description="Pro residues" evidence="1">
    <location>
        <begin position="132"/>
        <end position="142"/>
    </location>
</feature>
<sequence>MLKLSCNGFFLSDLRLKIQRDINADGRIHCFGIPASQATSMDNDGGDDDDDDDVSAMVALVKHQQQQQQCPLTGSKHASTNTTSGSSSNPYGNVADASTQLTTASAPALNVSEIAPKVVQRAQGAQHAASPQIPPPPPPSPPTISESVRHEVKKPSKWRWETKMRGK</sequence>
<reference evidence="4" key="1">
    <citation type="submission" date="2017-02" db="UniProtKB">
        <authorList>
            <consortium name="WormBaseParasite"/>
        </authorList>
    </citation>
    <scope>IDENTIFICATION</scope>
</reference>